<dbReference type="InParanoid" id="A0A2P6N866"/>
<organism evidence="1 2">
    <name type="scientific">Planoprotostelium fungivorum</name>
    <dbReference type="NCBI Taxonomy" id="1890364"/>
    <lineage>
        <taxon>Eukaryota</taxon>
        <taxon>Amoebozoa</taxon>
        <taxon>Evosea</taxon>
        <taxon>Variosea</taxon>
        <taxon>Cavosteliida</taxon>
        <taxon>Cavosteliaceae</taxon>
        <taxon>Planoprotostelium</taxon>
    </lineage>
</organism>
<accession>A0A2P6N866</accession>
<evidence type="ECO:0000313" key="2">
    <source>
        <dbReference type="Proteomes" id="UP000241769"/>
    </source>
</evidence>
<evidence type="ECO:0000313" key="1">
    <source>
        <dbReference type="EMBL" id="PRP80139.1"/>
    </source>
</evidence>
<name>A0A2P6N866_9EUKA</name>
<dbReference type="Proteomes" id="UP000241769">
    <property type="component" value="Unassembled WGS sequence"/>
</dbReference>
<gene>
    <name evidence="1" type="ORF">PROFUN_12222</name>
</gene>
<dbReference type="AlphaFoldDB" id="A0A2P6N866"/>
<keyword evidence="2" id="KW-1185">Reference proteome</keyword>
<protein>
    <submittedName>
        <fullName evidence="1">Uncharacterized protein</fullName>
    </submittedName>
</protein>
<comment type="caution">
    <text evidence="1">The sequence shown here is derived from an EMBL/GenBank/DDBJ whole genome shotgun (WGS) entry which is preliminary data.</text>
</comment>
<sequence>MARNRFFNTSPISSTLAAKMSRYRRDFGVFYGSPRDSNVLPAQKSSQLREPIILQRL</sequence>
<reference evidence="1 2" key="1">
    <citation type="journal article" date="2018" name="Genome Biol. Evol.">
        <title>Multiple Roots of Fruiting Body Formation in Amoebozoa.</title>
        <authorList>
            <person name="Hillmann F."/>
            <person name="Forbes G."/>
            <person name="Novohradska S."/>
            <person name="Ferling I."/>
            <person name="Riege K."/>
            <person name="Groth M."/>
            <person name="Westermann M."/>
            <person name="Marz M."/>
            <person name="Spaller T."/>
            <person name="Winckler T."/>
            <person name="Schaap P."/>
            <person name="Glockner G."/>
        </authorList>
    </citation>
    <scope>NUCLEOTIDE SEQUENCE [LARGE SCALE GENOMIC DNA]</scope>
    <source>
        <strain evidence="1 2">Jena</strain>
    </source>
</reference>
<proteinExistence type="predicted"/>
<dbReference type="EMBL" id="MDYQ01000160">
    <property type="protein sequence ID" value="PRP80139.1"/>
    <property type="molecule type" value="Genomic_DNA"/>
</dbReference>